<dbReference type="Pfam" id="PF25795">
    <property type="entry name" value="TPR_XPO7"/>
    <property type="match status" value="1"/>
</dbReference>
<evidence type="ECO:0000256" key="6">
    <source>
        <dbReference type="ARBA" id="ARBA00022927"/>
    </source>
</evidence>
<evidence type="ECO:0000313" key="10">
    <source>
        <dbReference type="Proteomes" id="UP001162131"/>
    </source>
</evidence>
<dbReference type="GO" id="GO:0006611">
    <property type="term" value="P:protein export from nucleus"/>
    <property type="evidence" value="ECO:0007669"/>
    <property type="project" value="TreeGrafter"/>
</dbReference>
<dbReference type="PANTHER" id="PTHR12596">
    <property type="entry name" value="EXPORTIN 4,7-RELATED"/>
    <property type="match status" value="1"/>
</dbReference>
<dbReference type="InterPro" id="IPR044189">
    <property type="entry name" value="XPO4/7-like"/>
</dbReference>
<dbReference type="GO" id="GO:0005049">
    <property type="term" value="F:nuclear export signal receptor activity"/>
    <property type="evidence" value="ECO:0007669"/>
    <property type="project" value="InterPro"/>
</dbReference>
<evidence type="ECO:0000256" key="4">
    <source>
        <dbReference type="ARBA" id="ARBA00022448"/>
    </source>
</evidence>
<dbReference type="InterPro" id="IPR057947">
    <property type="entry name" value="TPR_XPO7/RBP17"/>
</dbReference>
<evidence type="ECO:0000256" key="2">
    <source>
        <dbReference type="ARBA" id="ARBA00004496"/>
    </source>
</evidence>
<name>A0AAU9IR11_9CILI</name>
<evidence type="ECO:0000256" key="7">
    <source>
        <dbReference type="ARBA" id="ARBA00023242"/>
    </source>
</evidence>
<evidence type="ECO:0000256" key="1">
    <source>
        <dbReference type="ARBA" id="ARBA00004123"/>
    </source>
</evidence>
<dbReference type="Proteomes" id="UP001162131">
    <property type="component" value="Unassembled WGS sequence"/>
</dbReference>
<dbReference type="InterPro" id="IPR011989">
    <property type="entry name" value="ARM-like"/>
</dbReference>
<comment type="caution">
    <text evidence="9">The sequence shown here is derived from an EMBL/GenBank/DDBJ whole genome shotgun (WGS) entry which is preliminary data.</text>
</comment>
<dbReference type="PANTHER" id="PTHR12596:SF2">
    <property type="entry name" value="EXPORTIN-7 ISOFORM X1"/>
    <property type="match status" value="1"/>
</dbReference>
<proteinExistence type="inferred from homology"/>
<dbReference type="Gene3D" id="1.25.10.10">
    <property type="entry name" value="Leucine-rich Repeat Variant"/>
    <property type="match status" value="1"/>
</dbReference>
<dbReference type="GO" id="GO:0005737">
    <property type="term" value="C:cytoplasm"/>
    <property type="evidence" value="ECO:0007669"/>
    <property type="project" value="UniProtKB-SubCell"/>
</dbReference>
<keyword evidence="4" id="KW-0813">Transport</keyword>
<dbReference type="SUPFAM" id="SSF48371">
    <property type="entry name" value="ARM repeat"/>
    <property type="match status" value="1"/>
</dbReference>
<organism evidence="9 10">
    <name type="scientific">Blepharisma stoltei</name>
    <dbReference type="NCBI Taxonomy" id="1481888"/>
    <lineage>
        <taxon>Eukaryota</taxon>
        <taxon>Sar</taxon>
        <taxon>Alveolata</taxon>
        <taxon>Ciliophora</taxon>
        <taxon>Postciliodesmatophora</taxon>
        <taxon>Heterotrichea</taxon>
        <taxon>Heterotrichida</taxon>
        <taxon>Blepharismidae</taxon>
        <taxon>Blepharisma</taxon>
    </lineage>
</organism>
<keyword evidence="10" id="KW-1185">Reference proteome</keyword>
<evidence type="ECO:0000256" key="3">
    <source>
        <dbReference type="ARBA" id="ARBA00009466"/>
    </source>
</evidence>
<dbReference type="GO" id="GO:0005643">
    <property type="term" value="C:nuclear pore"/>
    <property type="evidence" value="ECO:0007669"/>
    <property type="project" value="TreeGrafter"/>
</dbReference>
<accession>A0AAU9IR11</accession>
<evidence type="ECO:0000256" key="5">
    <source>
        <dbReference type="ARBA" id="ARBA00022490"/>
    </source>
</evidence>
<dbReference type="InterPro" id="IPR016024">
    <property type="entry name" value="ARM-type_fold"/>
</dbReference>
<comment type="subcellular location">
    <subcellularLocation>
        <location evidence="2">Cytoplasm</location>
    </subcellularLocation>
    <subcellularLocation>
        <location evidence="1">Nucleus</location>
    </subcellularLocation>
</comment>
<feature type="domain" description="Exportin-7/Ran-binding protein 17 TPR repeats" evidence="8">
    <location>
        <begin position="416"/>
        <end position="621"/>
    </location>
</feature>
<keyword evidence="5" id="KW-0963">Cytoplasm</keyword>
<protein>
    <recommendedName>
        <fullName evidence="8">Exportin-7/Ran-binding protein 17 TPR repeats domain-containing protein</fullName>
    </recommendedName>
</protein>
<dbReference type="AlphaFoldDB" id="A0AAU9IR11"/>
<gene>
    <name evidence="9" type="ORF">BSTOLATCC_MIC15615</name>
</gene>
<comment type="similarity">
    <text evidence="3">Belongs to the exportin family.</text>
</comment>
<keyword evidence="7" id="KW-0539">Nucleus</keyword>
<sequence>MNEQYISHLESLSNLLYTAQNEQERSNAGQALCNVLESSENFKNLIPILNISQNSNLIFLTVRAITKVLPSEWKMLSKEEKNILYQEISNMLFDQQPRQSFVITGLAKALARISRLGWLESDSIKNVVGSVQQIIEQNLFFAERGFKFFGEILNEMSEPIKNRPLSVNRRTAISFRDEAMEKIFAMCVYFLSKVQEIPNSLIMEVLNVLILSMTFDFLAICSDETNEDSLCLQIPLTWKGHFENPVSLDYLEFLIINGNNEVESLAMRAFNHMGAIRKSIFANNQEGKFNYEQKYLKILADIITNKNISGDTKFEYMTTCKRFFSNFNLKECCEQIAFNNWINALANFSAGLFSNRESIYSGYESSFHIWSYLAYEAHHQLPQGNQIELFLPKLFDLFLQSTLNNAAPDLLSEEFENEFKDQLTQIGQFCQYYYPQFVVLVERNYSAALNSYDSARSQGLSLEASEVKLAWLTFIASSLISLREKKVNQSEEHLDGPMINFVLQLAAQTSLYNPLECLEASIVHFMTALTKSYINSPHETIWIFYEKSRGVDDGAAQIIAEETLKFVIKSLLNKLIHNLARYSEGRIVRWTLELFEWLAKGFYSSKILVKIDIIQNLMIQYETYQLCTTNAKYRERLYFALANLWTNEEVQEPLTHFLRPIGSQIQRLLMTPNETELLFLYKELKGICGVLFNAKLYNEFFEWFYEGNISIIFTTVQNYMYNNNLINSLLGFLTELAFSRNTRIAFDVACAYGIIIFKNLSHILASCCKSLIEQQITQENYNIFYKRIKNILKLVVKLLSGNYVNFGVFEVYGDTCFLETISLCFSVLDKIPKSEAITFSKLVDNIYEFLELVTKSHLKTVFTQLQSSCYSTIIFYVLQGLNSTNMKNCLSASNATTFICDYIIRIGAKNTQETEAVKRILNEFPSSLTDLLSQVMDIILTEDSNYMWTLSKPLLGLLIINENSFEQIKNFSITKATNNPQSQQILNEALSKLMNGIARSMDSRNRDRFAKNFNDLRSALNLVN</sequence>
<evidence type="ECO:0000313" key="9">
    <source>
        <dbReference type="EMBL" id="CAG9316176.1"/>
    </source>
</evidence>
<keyword evidence="6" id="KW-0653">Protein transport</keyword>
<dbReference type="EMBL" id="CAJZBQ010000015">
    <property type="protein sequence ID" value="CAG9316176.1"/>
    <property type="molecule type" value="Genomic_DNA"/>
</dbReference>
<reference evidence="9" key="1">
    <citation type="submission" date="2021-09" db="EMBL/GenBank/DDBJ databases">
        <authorList>
            <consortium name="AG Swart"/>
            <person name="Singh M."/>
            <person name="Singh A."/>
            <person name="Seah K."/>
            <person name="Emmerich C."/>
        </authorList>
    </citation>
    <scope>NUCLEOTIDE SEQUENCE</scope>
    <source>
        <strain evidence="9">ATCC30299</strain>
    </source>
</reference>
<evidence type="ECO:0000259" key="8">
    <source>
        <dbReference type="Pfam" id="PF25795"/>
    </source>
</evidence>